<protein>
    <submittedName>
        <fullName evidence="1">Uncharacterized protein</fullName>
    </submittedName>
</protein>
<dbReference type="EMBL" id="WKKF01000001">
    <property type="protein sequence ID" value="MRX52356.1"/>
    <property type="molecule type" value="Genomic_DNA"/>
</dbReference>
<name>A0A6I2M6A9_9BACI</name>
<dbReference type="AlphaFoldDB" id="A0A6I2M6A9"/>
<evidence type="ECO:0000313" key="1">
    <source>
        <dbReference type="EMBL" id="MRX52356.1"/>
    </source>
</evidence>
<dbReference type="Proteomes" id="UP000441585">
    <property type="component" value="Unassembled WGS sequence"/>
</dbReference>
<proteinExistence type="predicted"/>
<sequence length="105" mass="12399">MEKRYPVSGRFGQEEWNRLSELLEFFNGESIGDVSINDGLKVCVNHTYETFHDFKEMVEEVGHLKSENCKLKNRVKELEEKHKEIKTGIMELNRMILKTEYNSCL</sequence>
<evidence type="ECO:0000313" key="2">
    <source>
        <dbReference type="Proteomes" id="UP000441585"/>
    </source>
</evidence>
<comment type="caution">
    <text evidence="1">The sequence shown here is derived from an EMBL/GenBank/DDBJ whole genome shotgun (WGS) entry which is preliminary data.</text>
</comment>
<accession>A0A6I2M6A9</accession>
<reference evidence="1 2" key="1">
    <citation type="submission" date="2019-11" db="EMBL/GenBank/DDBJ databases">
        <title>Bacillus idriensis genome.</title>
        <authorList>
            <person name="Konopka E.N."/>
            <person name="Newman J.D."/>
        </authorList>
    </citation>
    <scope>NUCLEOTIDE SEQUENCE [LARGE SCALE GENOMIC DNA]</scope>
    <source>
        <strain evidence="1 2">DSM 19097</strain>
    </source>
</reference>
<organism evidence="1 2">
    <name type="scientific">Metabacillus idriensis</name>
    <dbReference type="NCBI Taxonomy" id="324768"/>
    <lineage>
        <taxon>Bacteria</taxon>
        <taxon>Bacillati</taxon>
        <taxon>Bacillota</taxon>
        <taxon>Bacilli</taxon>
        <taxon>Bacillales</taxon>
        <taxon>Bacillaceae</taxon>
        <taxon>Metabacillus</taxon>
    </lineage>
</organism>
<gene>
    <name evidence="1" type="ORF">GJU41_00100</name>
</gene>
<dbReference type="RefSeq" id="WP_154317773.1">
    <property type="nucleotide sequence ID" value="NZ_CAJGAA010000001.1"/>
</dbReference>
<keyword evidence="2" id="KW-1185">Reference proteome</keyword>